<dbReference type="InterPro" id="IPR011663">
    <property type="entry name" value="UTRA"/>
</dbReference>
<protein>
    <submittedName>
        <fullName evidence="5">GntR family transcriptional regulator</fullName>
    </submittedName>
</protein>
<keyword evidence="6" id="KW-1185">Reference proteome</keyword>
<accession>A0A367GLL3</accession>
<dbReference type="EMBL" id="QGDC01000007">
    <property type="protein sequence ID" value="RCH54357.1"/>
    <property type="molecule type" value="Genomic_DNA"/>
</dbReference>
<dbReference type="InterPro" id="IPR050679">
    <property type="entry name" value="Bact_HTH_transcr_reg"/>
</dbReference>
<dbReference type="Pfam" id="PF00392">
    <property type="entry name" value="GntR"/>
    <property type="match status" value="1"/>
</dbReference>
<dbReference type="RefSeq" id="WP_114005868.1">
    <property type="nucleotide sequence ID" value="NZ_QGDC01000007.1"/>
</dbReference>
<dbReference type="SMART" id="SM00345">
    <property type="entry name" value="HTH_GNTR"/>
    <property type="match status" value="1"/>
</dbReference>
<keyword evidence="1" id="KW-0805">Transcription regulation</keyword>
<proteinExistence type="predicted"/>
<dbReference type="SUPFAM" id="SSF64288">
    <property type="entry name" value="Chorismate lyase-like"/>
    <property type="match status" value="1"/>
</dbReference>
<dbReference type="Gene3D" id="3.40.1410.10">
    <property type="entry name" value="Chorismate lyase-like"/>
    <property type="match status" value="1"/>
</dbReference>
<evidence type="ECO:0000313" key="6">
    <source>
        <dbReference type="Proteomes" id="UP000253209"/>
    </source>
</evidence>
<dbReference type="Gene3D" id="1.10.10.10">
    <property type="entry name" value="Winged helix-like DNA-binding domain superfamily/Winged helix DNA-binding domain"/>
    <property type="match status" value="1"/>
</dbReference>
<feature type="domain" description="HTH gntR-type" evidence="4">
    <location>
        <begin position="7"/>
        <end position="75"/>
    </location>
</feature>
<organism evidence="5 6">
    <name type="scientific">Mucilaginibacter hurinus</name>
    <dbReference type="NCBI Taxonomy" id="2201324"/>
    <lineage>
        <taxon>Bacteria</taxon>
        <taxon>Pseudomonadati</taxon>
        <taxon>Bacteroidota</taxon>
        <taxon>Sphingobacteriia</taxon>
        <taxon>Sphingobacteriales</taxon>
        <taxon>Sphingobacteriaceae</taxon>
        <taxon>Mucilaginibacter</taxon>
    </lineage>
</organism>
<dbReference type="InterPro" id="IPR000524">
    <property type="entry name" value="Tscrpt_reg_HTH_GntR"/>
</dbReference>
<name>A0A367GLL3_9SPHI</name>
<reference evidence="5 6" key="1">
    <citation type="submission" date="2018-05" db="EMBL/GenBank/DDBJ databases">
        <title>Mucilaginibacter hurinus sp. nov., isolated from briquette warehouse soil.</title>
        <authorList>
            <person name="Choi L."/>
        </authorList>
    </citation>
    <scope>NUCLEOTIDE SEQUENCE [LARGE SCALE GENOMIC DNA]</scope>
    <source>
        <strain evidence="5 6">ZR32</strain>
    </source>
</reference>
<dbReference type="InterPro" id="IPR028978">
    <property type="entry name" value="Chorismate_lyase_/UTRA_dom_sf"/>
</dbReference>
<dbReference type="GO" id="GO:0003677">
    <property type="term" value="F:DNA binding"/>
    <property type="evidence" value="ECO:0007669"/>
    <property type="project" value="UniProtKB-KW"/>
</dbReference>
<evidence type="ECO:0000256" key="3">
    <source>
        <dbReference type="ARBA" id="ARBA00023163"/>
    </source>
</evidence>
<dbReference type="OrthoDB" id="9815017at2"/>
<dbReference type="Pfam" id="PF07702">
    <property type="entry name" value="UTRA"/>
    <property type="match status" value="1"/>
</dbReference>
<dbReference type="GO" id="GO:0003700">
    <property type="term" value="F:DNA-binding transcription factor activity"/>
    <property type="evidence" value="ECO:0007669"/>
    <property type="project" value="InterPro"/>
</dbReference>
<keyword evidence="2" id="KW-0238">DNA-binding</keyword>
<dbReference type="Proteomes" id="UP000253209">
    <property type="component" value="Unassembled WGS sequence"/>
</dbReference>
<dbReference type="SMART" id="SM00866">
    <property type="entry name" value="UTRA"/>
    <property type="match status" value="1"/>
</dbReference>
<dbReference type="PROSITE" id="PS50949">
    <property type="entry name" value="HTH_GNTR"/>
    <property type="match status" value="1"/>
</dbReference>
<evidence type="ECO:0000256" key="2">
    <source>
        <dbReference type="ARBA" id="ARBA00023125"/>
    </source>
</evidence>
<sequence length="238" mass="27621">MRTSQPLPLYKKLIDDLKTLIDQGTYKKGELLPSENELCKSYGTTRPTVRQALTELINTGYIVRQQGKGSIVAEPKKGLGILSVSGFTAGIGDKNLKTEILEKPQKRTWDNNFFYELTDEELKAGSIYFTRLRYINNLPVLFEETFITNIQLPRFTTRNLEDNSLFNTLSKYYQVEIKEGEQKIWAIGADKKISKMLNLKQGSPIVHMKRKLKTNIRNLNIYSWLYCNTEEYYLHDNF</sequence>
<dbReference type="PANTHER" id="PTHR44846:SF1">
    <property type="entry name" value="MANNOSYL-D-GLYCERATE TRANSPORT_METABOLISM SYSTEM REPRESSOR MNGR-RELATED"/>
    <property type="match status" value="1"/>
</dbReference>
<evidence type="ECO:0000256" key="1">
    <source>
        <dbReference type="ARBA" id="ARBA00023015"/>
    </source>
</evidence>
<dbReference type="InterPro" id="IPR036388">
    <property type="entry name" value="WH-like_DNA-bd_sf"/>
</dbReference>
<comment type="caution">
    <text evidence="5">The sequence shown here is derived from an EMBL/GenBank/DDBJ whole genome shotgun (WGS) entry which is preliminary data.</text>
</comment>
<dbReference type="InterPro" id="IPR036390">
    <property type="entry name" value="WH_DNA-bd_sf"/>
</dbReference>
<dbReference type="AlphaFoldDB" id="A0A367GLL3"/>
<dbReference type="CDD" id="cd07377">
    <property type="entry name" value="WHTH_GntR"/>
    <property type="match status" value="1"/>
</dbReference>
<evidence type="ECO:0000313" key="5">
    <source>
        <dbReference type="EMBL" id="RCH54357.1"/>
    </source>
</evidence>
<dbReference type="GO" id="GO:0045892">
    <property type="term" value="P:negative regulation of DNA-templated transcription"/>
    <property type="evidence" value="ECO:0007669"/>
    <property type="project" value="TreeGrafter"/>
</dbReference>
<evidence type="ECO:0000259" key="4">
    <source>
        <dbReference type="PROSITE" id="PS50949"/>
    </source>
</evidence>
<dbReference type="PANTHER" id="PTHR44846">
    <property type="entry name" value="MANNOSYL-D-GLYCERATE TRANSPORT/METABOLISM SYSTEM REPRESSOR MNGR-RELATED"/>
    <property type="match status" value="1"/>
</dbReference>
<dbReference type="PRINTS" id="PR00035">
    <property type="entry name" value="HTHGNTR"/>
</dbReference>
<keyword evidence="3" id="KW-0804">Transcription</keyword>
<dbReference type="SUPFAM" id="SSF46785">
    <property type="entry name" value="Winged helix' DNA-binding domain"/>
    <property type="match status" value="1"/>
</dbReference>
<gene>
    <name evidence="5" type="ORF">DJ568_13800</name>
</gene>